<sequence length="70" mass="7803">MLVASNKTSNKTVMATADSTGIHFVSLMQNRSVAKSICVPLYSYAHFFTRYNRQLKNIAENFLHPPNVAG</sequence>
<evidence type="ECO:0000313" key="1">
    <source>
        <dbReference type="EMBL" id="TWU45349.1"/>
    </source>
</evidence>
<reference evidence="1 2" key="1">
    <citation type="submission" date="2019-02" db="EMBL/GenBank/DDBJ databases">
        <title>Deep-cultivation of Planctomycetes and their phenomic and genomic characterization uncovers novel biology.</title>
        <authorList>
            <person name="Wiegand S."/>
            <person name="Jogler M."/>
            <person name="Boedeker C."/>
            <person name="Pinto D."/>
            <person name="Vollmers J."/>
            <person name="Rivas-Marin E."/>
            <person name="Kohn T."/>
            <person name="Peeters S.H."/>
            <person name="Heuer A."/>
            <person name="Rast P."/>
            <person name="Oberbeckmann S."/>
            <person name="Bunk B."/>
            <person name="Jeske O."/>
            <person name="Meyerdierks A."/>
            <person name="Storesund J.E."/>
            <person name="Kallscheuer N."/>
            <person name="Luecker S."/>
            <person name="Lage O.M."/>
            <person name="Pohl T."/>
            <person name="Merkel B.J."/>
            <person name="Hornburger P."/>
            <person name="Mueller R.-W."/>
            <person name="Bruemmer F."/>
            <person name="Labrenz M."/>
            <person name="Spormann A.M."/>
            <person name="Op Den Camp H."/>
            <person name="Overmann J."/>
            <person name="Amann R."/>
            <person name="Jetten M.S.M."/>
            <person name="Mascher T."/>
            <person name="Medema M.H."/>
            <person name="Devos D.P."/>
            <person name="Kaster A.-K."/>
            <person name="Ovreas L."/>
            <person name="Rohde M."/>
            <person name="Galperin M.Y."/>
            <person name="Jogler C."/>
        </authorList>
    </citation>
    <scope>NUCLEOTIDE SEQUENCE [LARGE SCALE GENOMIC DNA]</scope>
    <source>
        <strain evidence="1 2">Q31b</strain>
    </source>
</reference>
<name>A0A5C6EDQ0_9BACT</name>
<comment type="caution">
    <text evidence="1">The sequence shown here is derived from an EMBL/GenBank/DDBJ whole genome shotgun (WGS) entry which is preliminary data.</text>
</comment>
<organism evidence="1 2">
    <name type="scientific">Novipirellula aureliae</name>
    <dbReference type="NCBI Taxonomy" id="2527966"/>
    <lineage>
        <taxon>Bacteria</taxon>
        <taxon>Pseudomonadati</taxon>
        <taxon>Planctomycetota</taxon>
        <taxon>Planctomycetia</taxon>
        <taxon>Pirellulales</taxon>
        <taxon>Pirellulaceae</taxon>
        <taxon>Novipirellula</taxon>
    </lineage>
</organism>
<dbReference type="Proteomes" id="UP000315471">
    <property type="component" value="Unassembled WGS sequence"/>
</dbReference>
<evidence type="ECO:0000313" key="2">
    <source>
        <dbReference type="Proteomes" id="UP000315471"/>
    </source>
</evidence>
<keyword evidence="2" id="KW-1185">Reference proteome</keyword>
<proteinExistence type="predicted"/>
<dbReference type="EMBL" id="SJPY01000001">
    <property type="protein sequence ID" value="TWU45349.1"/>
    <property type="molecule type" value="Genomic_DNA"/>
</dbReference>
<gene>
    <name evidence="1" type="ORF">Q31b_05210</name>
</gene>
<protein>
    <submittedName>
        <fullName evidence="1">Uncharacterized protein</fullName>
    </submittedName>
</protein>
<accession>A0A5C6EDQ0</accession>
<dbReference type="AlphaFoldDB" id="A0A5C6EDQ0"/>